<dbReference type="Pfam" id="PF00665">
    <property type="entry name" value="rve"/>
    <property type="match status" value="1"/>
</dbReference>
<gene>
    <name evidence="9" type="ORF">QYF61_011389</name>
</gene>
<evidence type="ECO:0000256" key="1">
    <source>
        <dbReference type="ARBA" id="ARBA00022679"/>
    </source>
</evidence>
<sequence>MDKLLQKYKCAPSQAGKEWTQKLWKDEEKVIELIEQCQAAQRFGVKKGKGMVCVVLGACLSCAQQEAKKTPAPQLISNVEYSALESENGVLKSSLAFERETGKTLTTRVDKLVSENDKLVSESGKLVSENDKLVSENGKLVCENDKLVCENDTLASENGKLVNENGKLVNENSKLVSESTKLVRENNRRANENNRLVSENNYLKQLLERVNRLLDKMQPSAPVKQVRRLMRGANSEVWDGDLWFDSDDDEVEGASDSEPQLTAVDDDDEIHTTVRTIPWSPAELIKIQEKFSRQPGESEVEYVCRVSLEGGDRIMLSEEEAGGFWGLGVFLTTTPGEHNYSSTARAAYWAGGIDPQDRGEPQEIKVTGYSDLAAAIQKAACIQVIYERDELRKSPMLAPIDPARLTPLIHGLPDCLKIFVANTQDRIQDARRDISRDRRRGQRAPIPTWSEFVQDINKYGCRMGWVSLSSAKFPDQARRVRQVYTQNTRSNGRFEPYKERTELWRKALDLGIPWQILHGVSTGDLRTLIQFLDKRNNPAGGKHLTGKPPTYKGNTLSAPGSIDETEPQQKNFHPPGRAVRHPARRVLAIQWLSDEYSDPTIAILGKSWEWTEQHTSALDLLIEELRLFQQLGPIHLTDPIHVEWGFSEHGSHCNLWQKGPEGPERPLEFSSHSFSDTKRRYSDLEKGLLSLDVIIWGPFRLLDIVKKGTIPPADIAQKPTVRKWHAYLEGINEIMPITEGNVKISKLQKDIDSTLLFQSPPNKPSLIREAPPLKEGSDLTGVWFTDASSHRENSKWKYKAVAVEVATGEKLIETGEGSAQVGELRAILLAAQHGASHIYTDSCAVFKGATEWIGHWAVSDWQVNRVPVWQTDRWKQLLETGEQWTLHIGWVKGHDQSNSIAAQFNQQMDSLTRLRQIDVANDNQEWERLLEWLHVKRCHTGRADLYREGIARGWPVSVKLCEQVVTACSQCRLRLNKDHLSKAPPLHIRDRKTLWHSWQIDYIGPLRPSGGNKYVLVGVEIISGLTMAAAFSSTTGENTMKGLKGWFSTLPLPEEIQSDNGSHFTAVVVQNWAKEEGIRWVFHTPYYPQANGIVECTNGLVKHFANTHEPGWHLRLYDAIYQLNNRWSGDGCPKVKAFCVLTNTITQRVPPKPGEYSTGFYTGQPVLVKMPQIGIVPMVLTTPKNPYAWEAKDCSGKVHRISTQWISPSV</sequence>
<keyword evidence="3" id="KW-0540">Nuclease</keyword>
<evidence type="ECO:0000313" key="10">
    <source>
        <dbReference type="Proteomes" id="UP001333110"/>
    </source>
</evidence>
<dbReference type="SUPFAM" id="SSF53098">
    <property type="entry name" value="Ribonuclease H-like"/>
    <property type="match status" value="2"/>
</dbReference>
<dbReference type="PROSITE" id="PS50879">
    <property type="entry name" value="RNASE_H_1"/>
    <property type="match status" value="1"/>
</dbReference>
<dbReference type="Proteomes" id="UP001333110">
    <property type="component" value="Unassembled WGS sequence"/>
</dbReference>
<evidence type="ECO:0000256" key="2">
    <source>
        <dbReference type="ARBA" id="ARBA00022695"/>
    </source>
</evidence>
<keyword evidence="6" id="KW-0695">RNA-directed DNA polymerase</keyword>
<evidence type="ECO:0000259" key="8">
    <source>
        <dbReference type="PROSITE" id="PS50994"/>
    </source>
</evidence>
<dbReference type="Gene3D" id="6.10.250.1010">
    <property type="match status" value="1"/>
</dbReference>
<keyword evidence="4" id="KW-0255">Endonuclease</keyword>
<evidence type="ECO:0000256" key="5">
    <source>
        <dbReference type="ARBA" id="ARBA00022801"/>
    </source>
</evidence>
<dbReference type="GO" id="GO:0003964">
    <property type="term" value="F:RNA-directed DNA polymerase activity"/>
    <property type="evidence" value="ECO:0007669"/>
    <property type="project" value="UniProtKB-KW"/>
</dbReference>
<dbReference type="GO" id="GO:0035613">
    <property type="term" value="F:RNA stem-loop binding"/>
    <property type="evidence" value="ECO:0007669"/>
    <property type="project" value="TreeGrafter"/>
</dbReference>
<dbReference type="GO" id="GO:0015074">
    <property type="term" value="P:DNA integration"/>
    <property type="evidence" value="ECO:0007669"/>
    <property type="project" value="InterPro"/>
</dbReference>
<dbReference type="InterPro" id="IPR002156">
    <property type="entry name" value="RNaseH_domain"/>
</dbReference>
<dbReference type="InterPro" id="IPR041577">
    <property type="entry name" value="RT_RNaseH_2"/>
</dbReference>
<dbReference type="Gene3D" id="3.30.420.10">
    <property type="entry name" value="Ribonuclease H-like superfamily/Ribonuclease H"/>
    <property type="match status" value="2"/>
</dbReference>
<dbReference type="GO" id="GO:0004523">
    <property type="term" value="F:RNA-DNA hybrid ribonuclease activity"/>
    <property type="evidence" value="ECO:0007669"/>
    <property type="project" value="InterPro"/>
</dbReference>
<dbReference type="SUPFAM" id="SSF56672">
    <property type="entry name" value="DNA/RNA polymerases"/>
    <property type="match status" value="1"/>
</dbReference>
<dbReference type="AlphaFoldDB" id="A0AAN7N8A2"/>
<proteinExistence type="predicted"/>
<evidence type="ECO:0000256" key="3">
    <source>
        <dbReference type="ARBA" id="ARBA00022722"/>
    </source>
</evidence>
<organism evidence="9 10">
    <name type="scientific">Mycteria americana</name>
    <name type="common">Wood stork</name>
    <dbReference type="NCBI Taxonomy" id="33587"/>
    <lineage>
        <taxon>Eukaryota</taxon>
        <taxon>Metazoa</taxon>
        <taxon>Chordata</taxon>
        <taxon>Craniata</taxon>
        <taxon>Vertebrata</taxon>
        <taxon>Euteleostomi</taxon>
        <taxon>Archelosauria</taxon>
        <taxon>Archosauria</taxon>
        <taxon>Dinosauria</taxon>
        <taxon>Saurischia</taxon>
        <taxon>Theropoda</taxon>
        <taxon>Coelurosauria</taxon>
        <taxon>Aves</taxon>
        <taxon>Neognathae</taxon>
        <taxon>Neoaves</taxon>
        <taxon>Aequornithes</taxon>
        <taxon>Ciconiiformes</taxon>
        <taxon>Ciconiidae</taxon>
        <taxon>Mycteria</taxon>
    </lineage>
</organism>
<reference evidence="9 10" key="1">
    <citation type="journal article" date="2023" name="J. Hered.">
        <title>Chromosome-level genome of the wood stork (Mycteria americana) provides insight into avian chromosome evolution.</title>
        <authorList>
            <person name="Flamio R. Jr."/>
            <person name="Ramstad K.M."/>
        </authorList>
    </citation>
    <scope>NUCLEOTIDE SEQUENCE [LARGE SCALE GENOMIC DNA]</scope>
    <source>
        <strain evidence="9">JAX WOST 10</strain>
    </source>
</reference>
<dbReference type="InterPro" id="IPR001584">
    <property type="entry name" value="Integrase_cat-core"/>
</dbReference>
<accession>A0AAN7N8A2</accession>
<dbReference type="PANTHER" id="PTHR41694">
    <property type="entry name" value="ENDOGENOUS RETROVIRUS GROUP K MEMBER POL PROTEIN"/>
    <property type="match status" value="1"/>
</dbReference>
<evidence type="ECO:0000259" key="7">
    <source>
        <dbReference type="PROSITE" id="PS50879"/>
    </source>
</evidence>
<dbReference type="PROSITE" id="PS50994">
    <property type="entry name" value="INTEGRASE"/>
    <property type="match status" value="1"/>
</dbReference>
<name>A0AAN7N8A2_MYCAM</name>
<keyword evidence="5" id="KW-0378">Hydrolase</keyword>
<keyword evidence="2" id="KW-0548">Nucleotidyltransferase</keyword>
<evidence type="ECO:0000313" key="9">
    <source>
        <dbReference type="EMBL" id="KAK4819789.1"/>
    </source>
</evidence>
<dbReference type="EMBL" id="JAUNZN010000006">
    <property type="protein sequence ID" value="KAK4819789.1"/>
    <property type="molecule type" value="Genomic_DNA"/>
</dbReference>
<feature type="domain" description="RNase H type-1" evidence="7">
    <location>
        <begin position="777"/>
        <end position="917"/>
    </location>
</feature>
<dbReference type="InterPro" id="IPR043502">
    <property type="entry name" value="DNA/RNA_pol_sf"/>
</dbReference>
<evidence type="ECO:0000256" key="4">
    <source>
        <dbReference type="ARBA" id="ARBA00022759"/>
    </source>
</evidence>
<dbReference type="InterPro" id="IPR012337">
    <property type="entry name" value="RNaseH-like_sf"/>
</dbReference>
<dbReference type="Pfam" id="PF17919">
    <property type="entry name" value="RT_RNaseH_2"/>
    <property type="match status" value="1"/>
</dbReference>
<comment type="caution">
    <text evidence="9">The sequence shown here is derived from an EMBL/GenBank/DDBJ whole genome shotgun (WGS) entry which is preliminary data.</text>
</comment>
<dbReference type="PANTHER" id="PTHR41694:SF3">
    <property type="entry name" value="RNA-DIRECTED DNA POLYMERASE-RELATED"/>
    <property type="match status" value="1"/>
</dbReference>
<keyword evidence="10" id="KW-1185">Reference proteome</keyword>
<dbReference type="InterPro" id="IPR036397">
    <property type="entry name" value="RNaseH_sf"/>
</dbReference>
<evidence type="ECO:0000256" key="6">
    <source>
        <dbReference type="ARBA" id="ARBA00022918"/>
    </source>
</evidence>
<dbReference type="Pfam" id="PF00075">
    <property type="entry name" value="RNase_H"/>
    <property type="match status" value="1"/>
</dbReference>
<feature type="domain" description="Integrase catalytic" evidence="8">
    <location>
        <begin position="980"/>
        <end position="1102"/>
    </location>
</feature>
<protein>
    <submittedName>
        <fullName evidence="9">Uncharacterized protein</fullName>
    </submittedName>
</protein>
<keyword evidence="1" id="KW-0808">Transferase</keyword>